<dbReference type="EMBL" id="JAAGLI010001085">
    <property type="protein sequence ID" value="NEA28687.1"/>
    <property type="molecule type" value="Genomic_DNA"/>
</dbReference>
<comment type="caution">
    <text evidence="2">The sequence shown here is derived from an EMBL/GenBank/DDBJ whole genome shotgun (WGS) entry which is preliminary data.</text>
</comment>
<reference evidence="2 3" key="1">
    <citation type="submission" date="2020-01" db="EMBL/GenBank/DDBJ databases">
        <title>Insect and environment-associated Actinomycetes.</title>
        <authorList>
            <person name="Currrie C."/>
            <person name="Chevrette M."/>
            <person name="Carlson C."/>
            <person name="Stubbendieck R."/>
            <person name="Wendt-Pienkowski E."/>
        </authorList>
    </citation>
    <scope>NUCLEOTIDE SEQUENCE [LARGE SCALE GENOMIC DNA]</scope>
    <source>
        <strain evidence="2 3">SID10258</strain>
    </source>
</reference>
<name>A0A6L9QT46_9ACTN</name>
<dbReference type="AlphaFoldDB" id="A0A6L9QT46"/>
<sequence length="349" mass="36088">MRGFSAPAAPATGPVDVPHRVLAARDEIAASIQESVAEQASSGTAPGVEGPDNVQGVAVGLSGDGIRSGRGEQVLTVYIAEPAPHDDVRAAIVDGMAARSAADLPLRVVTTGIFKPLANTSRVRPAPGGFSASHFQVGSGTLGCLAKGRSGERRTRTLAVSCAHVFANPNSTGIGDCVVQPGMSDGGTCQNDEIALLEFYIPIDFTGAPNAVDCATAWCWPDRVRPEIGFETDEGVRLFNISDQIVAATPGMPVRKSGRTTGLTQGVVTGTRFSSRFQYPNGVAYFADQIAIENPGGPPFAQPGDSGSCIYTWDTMNPTGLLFGGAGGVVAANPMAWVVAALDIDLHTH</sequence>
<gene>
    <name evidence="2" type="ORF">G3I70_40245</name>
</gene>
<organism evidence="2 3">
    <name type="scientific">Actinomadura bangladeshensis</name>
    <dbReference type="NCBI Taxonomy" id="453573"/>
    <lineage>
        <taxon>Bacteria</taxon>
        <taxon>Bacillati</taxon>
        <taxon>Actinomycetota</taxon>
        <taxon>Actinomycetes</taxon>
        <taxon>Streptosporangiales</taxon>
        <taxon>Thermomonosporaceae</taxon>
        <taxon>Actinomadura</taxon>
    </lineage>
</organism>
<evidence type="ECO:0000313" key="3">
    <source>
        <dbReference type="Proteomes" id="UP000475532"/>
    </source>
</evidence>
<proteinExistence type="predicted"/>
<feature type="region of interest" description="Disordered" evidence="1">
    <location>
        <begin position="34"/>
        <end position="53"/>
    </location>
</feature>
<dbReference type="Gene3D" id="2.40.10.10">
    <property type="entry name" value="Trypsin-like serine proteases"/>
    <property type="match status" value="1"/>
</dbReference>
<dbReference type="SUPFAM" id="SSF50494">
    <property type="entry name" value="Trypsin-like serine proteases"/>
    <property type="match status" value="1"/>
</dbReference>
<protein>
    <recommendedName>
        <fullName evidence="4">Trypsin-like peptidase domain-containing protein</fullName>
    </recommendedName>
</protein>
<feature type="compositionally biased region" description="Polar residues" evidence="1">
    <location>
        <begin position="34"/>
        <end position="44"/>
    </location>
</feature>
<dbReference type="RefSeq" id="WP_163063169.1">
    <property type="nucleotide sequence ID" value="NZ_JAAGLI010001085.1"/>
</dbReference>
<dbReference type="InterPro" id="IPR043504">
    <property type="entry name" value="Peptidase_S1_PA_chymotrypsin"/>
</dbReference>
<evidence type="ECO:0000313" key="2">
    <source>
        <dbReference type="EMBL" id="NEA28687.1"/>
    </source>
</evidence>
<dbReference type="InterPro" id="IPR009003">
    <property type="entry name" value="Peptidase_S1_PA"/>
</dbReference>
<accession>A0A6L9QT46</accession>
<evidence type="ECO:0008006" key="4">
    <source>
        <dbReference type="Google" id="ProtNLM"/>
    </source>
</evidence>
<evidence type="ECO:0000256" key="1">
    <source>
        <dbReference type="SAM" id="MobiDB-lite"/>
    </source>
</evidence>
<dbReference type="Proteomes" id="UP000475532">
    <property type="component" value="Unassembled WGS sequence"/>
</dbReference>